<evidence type="ECO:0000256" key="4">
    <source>
        <dbReference type="ARBA" id="ARBA00023040"/>
    </source>
</evidence>
<feature type="domain" description="G-protein coupled receptors family 1 profile" evidence="10">
    <location>
        <begin position="34"/>
        <end position="278"/>
    </location>
</feature>
<dbReference type="GO" id="GO:0004930">
    <property type="term" value="F:G protein-coupled receptor activity"/>
    <property type="evidence" value="ECO:0007669"/>
    <property type="project" value="UniProtKB-KW"/>
</dbReference>
<evidence type="ECO:0000256" key="5">
    <source>
        <dbReference type="ARBA" id="ARBA00023136"/>
    </source>
</evidence>
<evidence type="ECO:0000256" key="8">
    <source>
        <dbReference type="ARBA" id="ARBA00023224"/>
    </source>
</evidence>
<dbReference type="Pfam" id="PF00001">
    <property type="entry name" value="7tm_1"/>
    <property type="match status" value="1"/>
</dbReference>
<keyword evidence="7" id="KW-0325">Glycoprotein</keyword>
<evidence type="ECO:0000313" key="12">
    <source>
        <dbReference type="Proteomes" id="UP000694523"/>
    </source>
</evidence>
<name>A0A8C6TF26_9GOBI</name>
<keyword evidence="8" id="KW-0807">Transducer</keyword>
<dbReference type="PANTHER" id="PTHR24232">
    <property type="entry name" value="G-PROTEIN COUPLED RECEPTOR"/>
    <property type="match status" value="1"/>
</dbReference>
<dbReference type="Ensembl" id="ENSNMLT00000022253.1">
    <property type="protein sequence ID" value="ENSNMLP00000019819.1"/>
    <property type="gene ID" value="ENSNMLG00000012976.1"/>
</dbReference>
<evidence type="ECO:0000256" key="2">
    <source>
        <dbReference type="ARBA" id="ARBA00022692"/>
    </source>
</evidence>
<reference evidence="11" key="1">
    <citation type="submission" date="2025-08" db="UniProtKB">
        <authorList>
            <consortium name="Ensembl"/>
        </authorList>
    </citation>
    <scope>IDENTIFICATION</scope>
</reference>
<keyword evidence="12" id="KW-1185">Reference proteome</keyword>
<evidence type="ECO:0000256" key="1">
    <source>
        <dbReference type="ARBA" id="ARBA00004141"/>
    </source>
</evidence>
<dbReference type="SUPFAM" id="SSF81321">
    <property type="entry name" value="Family A G protein-coupled receptor-like"/>
    <property type="match status" value="1"/>
</dbReference>
<evidence type="ECO:0000256" key="6">
    <source>
        <dbReference type="ARBA" id="ARBA00023170"/>
    </source>
</evidence>
<feature type="transmembrane region" description="Helical" evidence="9">
    <location>
        <begin position="20"/>
        <end position="43"/>
    </location>
</feature>
<dbReference type="Gene3D" id="1.20.1070.10">
    <property type="entry name" value="Rhodopsin 7-helix transmembrane proteins"/>
    <property type="match status" value="1"/>
</dbReference>
<dbReference type="InterPro" id="IPR000276">
    <property type="entry name" value="GPCR_Rhodpsn"/>
</dbReference>
<keyword evidence="6" id="KW-0675">Receptor</keyword>
<dbReference type="GO" id="GO:0007200">
    <property type="term" value="P:phospholipase C-activating G protein-coupled receptor signaling pathway"/>
    <property type="evidence" value="ECO:0007669"/>
    <property type="project" value="TreeGrafter"/>
</dbReference>
<dbReference type="PANTHER" id="PTHR24232:SF101">
    <property type="entry name" value="G-PROTEIN COUPLED RECEPTOR 35-LIKE"/>
    <property type="match status" value="1"/>
</dbReference>
<reference evidence="11" key="2">
    <citation type="submission" date="2025-09" db="UniProtKB">
        <authorList>
            <consortium name="Ensembl"/>
        </authorList>
    </citation>
    <scope>IDENTIFICATION</scope>
</reference>
<dbReference type="PROSITE" id="PS50262">
    <property type="entry name" value="G_PROTEIN_RECEP_F1_2"/>
    <property type="match status" value="1"/>
</dbReference>
<keyword evidence="3 9" id="KW-1133">Transmembrane helix</keyword>
<feature type="transmembrane region" description="Helical" evidence="9">
    <location>
        <begin position="215"/>
        <end position="239"/>
    </location>
</feature>
<feature type="transmembrane region" description="Helical" evidence="9">
    <location>
        <begin position="81"/>
        <end position="110"/>
    </location>
</feature>
<feature type="transmembrane region" description="Helical" evidence="9">
    <location>
        <begin position="131"/>
        <end position="151"/>
    </location>
</feature>
<protein>
    <recommendedName>
        <fullName evidence="10">G-protein coupled receptors family 1 profile domain-containing protein</fullName>
    </recommendedName>
</protein>
<evidence type="ECO:0000256" key="9">
    <source>
        <dbReference type="SAM" id="Phobius"/>
    </source>
</evidence>
<keyword evidence="4" id="KW-0297">G-protein coupled receptor</keyword>
<comment type="subcellular location">
    <subcellularLocation>
        <location evidence="1">Membrane</location>
        <topology evidence="1">Multi-pass membrane protein</topology>
    </subcellularLocation>
</comment>
<sequence length="289" mass="33477">MQTAPWMVFPYLVYLYPLGLGVGYTLLFIMGLLLHIAAFWAFISKRDSWTDTHIYMCNLALADSILILFLPFRIYDDFQGLPITYLCTFLFMVHYLNMYASILTTAAVSVHRYLAVRFPMHISSWRRKKQTAVVVCLLIWGLLLTLCVIFRKINYPDKLCACYERDNKEQLHLNIVLLLILLGYVLPLLILVFCSSQIIYILLKHNGTTEEKKGIIGIVTANLVVFVVCYTPINVAYIVNNIVARNLQDIHVHKLADRYLQVSEWIASANCCFDSISYYFLLKHFYSQQ</sequence>
<evidence type="ECO:0000313" key="11">
    <source>
        <dbReference type="Ensembl" id="ENSNMLP00000019819.1"/>
    </source>
</evidence>
<dbReference type="GO" id="GO:0035025">
    <property type="term" value="P:positive regulation of Rho protein signal transduction"/>
    <property type="evidence" value="ECO:0007669"/>
    <property type="project" value="TreeGrafter"/>
</dbReference>
<dbReference type="PRINTS" id="PR00237">
    <property type="entry name" value="GPCRRHODOPSN"/>
</dbReference>
<evidence type="ECO:0000256" key="3">
    <source>
        <dbReference type="ARBA" id="ARBA00022989"/>
    </source>
</evidence>
<dbReference type="AlphaFoldDB" id="A0A8C6TF26"/>
<organism evidence="11 12">
    <name type="scientific">Neogobius melanostomus</name>
    <name type="common">round goby</name>
    <dbReference type="NCBI Taxonomy" id="47308"/>
    <lineage>
        <taxon>Eukaryota</taxon>
        <taxon>Metazoa</taxon>
        <taxon>Chordata</taxon>
        <taxon>Craniata</taxon>
        <taxon>Vertebrata</taxon>
        <taxon>Euteleostomi</taxon>
        <taxon>Actinopterygii</taxon>
        <taxon>Neopterygii</taxon>
        <taxon>Teleostei</taxon>
        <taxon>Neoteleostei</taxon>
        <taxon>Acanthomorphata</taxon>
        <taxon>Gobiaria</taxon>
        <taxon>Gobiiformes</taxon>
        <taxon>Gobioidei</taxon>
        <taxon>Gobiidae</taxon>
        <taxon>Benthophilinae</taxon>
        <taxon>Neogobiini</taxon>
        <taxon>Neogobius</taxon>
    </lineage>
</organism>
<dbReference type="InterPro" id="IPR017452">
    <property type="entry name" value="GPCR_Rhodpsn_7TM"/>
</dbReference>
<accession>A0A8C6TF26</accession>
<evidence type="ECO:0000256" key="7">
    <source>
        <dbReference type="ARBA" id="ARBA00023180"/>
    </source>
</evidence>
<dbReference type="GO" id="GO:0005886">
    <property type="term" value="C:plasma membrane"/>
    <property type="evidence" value="ECO:0007669"/>
    <property type="project" value="TreeGrafter"/>
</dbReference>
<feature type="transmembrane region" description="Helical" evidence="9">
    <location>
        <begin position="55"/>
        <end position="75"/>
    </location>
</feature>
<dbReference type="Proteomes" id="UP000694523">
    <property type="component" value="Unplaced"/>
</dbReference>
<proteinExistence type="predicted"/>
<keyword evidence="5 9" id="KW-0472">Membrane</keyword>
<keyword evidence="2 9" id="KW-0812">Transmembrane</keyword>
<feature type="transmembrane region" description="Helical" evidence="9">
    <location>
        <begin position="171"/>
        <end position="203"/>
    </location>
</feature>
<evidence type="ECO:0000259" key="10">
    <source>
        <dbReference type="PROSITE" id="PS50262"/>
    </source>
</evidence>